<reference evidence="9 10" key="1">
    <citation type="journal article" date="2019" name="Int. J. Syst. Evol. Microbiol.">
        <title>The Global Catalogue of Microorganisms (GCM) 10K type strain sequencing project: providing services to taxonomists for standard genome sequencing and annotation.</title>
        <authorList>
            <consortium name="The Broad Institute Genomics Platform"/>
            <consortium name="The Broad Institute Genome Sequencing Center for Infectious Disease"/>
            <person name="Wu L."/>
            <person name="Ma J."/>
        </authorList>
    </citation>
    <scope>NUCLEOTIDE SEQUENCE [LARGE SCALE GENOMIC DNA]</scope>
    <source>
        <strain evidence="9 10">JCM 16082</strain>
    </source>
</reference>
<protein>
    <submittedName>
        <fullName evidence="9">Outer membrane protein transport protein</fullName>
    </submittedName>
</protein>
<proteinExistence type="inferred from homology"/>
<dbReference type="Proteomes" id="UP001500507">
    <property type="component" value="Unassembled WGS sequence"/>
</dbReference>
<comment type="caution">
    <text evidence="9">The sequence shown here is derived from an EMBL/GenBank/DDBJ whole genome shotgun (WGS) entry which is preliminary data.</text>
</comment>
<dbReference type="PANTHER" id="PTHR35093:SF8">
    <property type="entry name" value="OUTER MEMBRANE PROTEIN NMB0088-RELATED"/>
    <property type="match status" value="1"/>
</dbReference>
<evidence type="ECO:0000313" key="10">
    <source>
        <dbReference type="Proteomes" id="UP001500507"/>
    </source>
</evidence>
<keyword evidence="7" id="KW-0998">Cell outer membrane</keyword>
<keyword evidence="4" id="KW-0812">Transmembrane</keyword>
<evidence type="ECO:0000256" key="5">
    <source>
        <dbReference type="ARBA" id="ARBA00022729"/>
    </source>
</evidence>
<dbReference type="EMBL" id="BAAAFG010000016">
    <property type="protein sequence ID" value="GAA0873456.1"/>
    <property type="molecule type" value="Genomic_DNA"/>
</dbReference>
<comment type="subcellular location">
    <subcellularLocation>
        <location evidence="1">Cell outer membrane</location>
        <topology evidence="1">Multi-pass membrane protein</topology>
    </subcellularLocation>
</comment>
<dbReference type="InterPro" id="IPR005017">
    <property type="entry name" value="OMPP1/FadL/TodX"/>
</dbReference>
<sequence>MKIKPIILVALFFGATFFSAAQDITDALRYSQEDLTGTARFTAMSGAFGALGGDLSALKVNPAGSAVFLQDAAAISFRTSFTDQSAGYLGNESTDNRTDFNLSQLGAVFIFDNYNQNNDIKFVAGITIDQTASLDNEYAIFGTSANSIDQYFIDSATGFTVDDIASNGQSTTNAYLEIGDIPELGFPAQQAFLGYEGFIINPFDPDDLNETNYVSALGTESNREFDQEYRIDARGNMGKFSGNLAFEFSDTYYLGFNFNGHFLNYDQRTTYLEQNSNPGAETNYVEFINRLDVDGSGFSVQVGGIAKIGNSLRAGLAYESPTWWILTESFSQRLITATDDAANPDVIDLNPNVVTIFPAYQIRTPGKTTGSLAYVFGQKGLLSIDYSYKNYANARLNSDVYNDQFESPNIYGEENREIENTLQAVSAIRIGAEYRIDQWSLRGGTRYEQSPFKDEDAGSDLYGFSGGLGYTYKNFHFDGSYDFSAQDQNERLFQTGLATQANIDRNQHAITLTVGFDF</sequence>
<evidence type="ECO:0000256" key="8">
    <source>
        <dbReference type="SAM" id="SignalP"/>
    </source>
</evidence>
<keyword evidence="5 8" id="KW-0732">Signal</keyword>
<accession>A0ABN1MJS9</accession>
<keyword evidence="10" id="KW-1185">Reference proteome</keyword>
<dbReference type="SUPFAM" id="SSF56935">
    <property type="entry name" value="Porins"/>
    <property type="match status" value="1"/>
</dbReference>
<feature type="chain" id="PRO_5046261614" evidence="8">
    <location>
        <begin position="21"/>
        <end position="518"/>
    </location>
</feature>
<comment type="similarity">
    <text evidence="2">Belongs to the OmpP1/FadL family.</text>
</comment>
<evidence type="ECO:0000313" key="9">
    <source>
        <dbReference type="EMBL" id="GAA0873456.1"/>
    </source>
</evidence>
<dbReference type="Gene3D" id="2.40.160.60">
    <property type="entry name" value="Outer membrane protein transport protein (OMPP1/FadL/TodX)"/>
    <property type="match status" value="1"/>
</dbReference>
<keyword evidence="6" id="KW-0472">Membrane</keyword>
<evidence type="ECO:0000256" key="1">
    <source>
        <dbReference type="ARBA" id="ARBA00004571"/>
    </source>
</evidence>
<keyword evidence="3" id="KW-1134">Transmembrane beta strand</keyword>
<feature type="signal peptide" evidence="8">
    <location>
        <begin position="1"/>
        <end position="20"/>
    </location>
</feature>
<evidence type="ECO:0000256" key="4">
    <source>
        <dbReference type="ARBA" id="ARBA00022692"/>
    </source>
</evidence>
<name>A0ABN1MJS9_9FLAO</name>
<evidence type="ECO:0000256" key="2">
    <source>
        <dbReference type="ARBA" id="ARBA00008163"/>
    </source>
</evidence>
<gene>
    <name evidence="9" type="ORF">GCM10009117_26030</name>
</gene>
<organism evidence="9 10">
    <name type="scientific">Gangjinia marincola</name>
    <dbReference type="NCBI Taxonomy" id="578463"/>
    <lineage>
        <taxon>Bacteria</taxon>
        <taxon>Pseudomonadati</taxon>
        <taxon>Bacteroidota</taxon>
        <taxon>Flavobacteriia</taxon>
        <taxon>Flavobacteriales</taxon>
        <taxon>Flavobacteriaceae</taxon>
        <taxon>Gangjinia</taxon>
    </lineage>
</organism>
<evidence type="ECO:0000256" key="6">
    <source>
        <dbReference type="ARBA" id="ARBA00023136"/>
    </source>
</evidence>
<evidence type="ECO:0000256" key="3">
    <source>
        <dbReference type="ARBA" id="ARBA00022452"/>
    </source>
</evidence>
<evidence type="ECO:0000256" key="7">
    <source>
        <dbReference type="ARBA" id="ARBA00023237"/>
    </source>
</evidence>
<dbReference type="PANTHER" id="PTHR35093">
    <property type="entry name" value="OUTER MEMBRANE PROTEIN NMB0088-RELATED"/>
    <property type="match status" value="1"/>
</dbReference>
<dbReference type="RefSeq" id="WP_343768505.1">
    <property type="nucleotide sequence ID" value="NZ_BAAAFG010000016.1"/>
</dbReference>